<dbReference type="FunFam" id="3.20.20.100:FF:000004">
    <property type="entry name" value="Oxidoreductase, aldo/keto reductase"/>
    <property type="match status" value="1"/>
</dbReference>
<evidence type="ECO:0000313" key="3">
    <source>
        <dbReference type="EMBL" id="EQB08770.1"/>
    </source>
</evidence>
<dbReference type="PANTHER" id="PTHR43364:SF5">
    <property type="entry name" value="REDUCTASE"/>
    <property type="match status" value="1"/>
</dbReference>
<dbReference type="Proteomes" id="UP000015527">
    <property type="component" value="Unassembled WGS sequence"/>
</dbReference>
<dbReference type="InterPro" id="IPR020471">
    <property type="entry name" value="AKR"/>
</dbReference>
<evidence type="ECO:0000313" key="4">
    <source>
        <dbReference type="Proteomes" id="UP000015527"/>
    </source>
</evidence>
<name>T0IAR3_9SPHN</name>
<dbReference type="GO" id="GO:0016491">
    <property type="term" value="F:oxidoreductase activity"/>
    <property type="evidence" value="ECO:0007669"/>
    <property type="project" value="UniProtKB-KW"/>
</dbReference>
<dbReference type="PRINTS" id="PR00069">
    <property type="entry name" value="ALDKETRDTASE"/>
</dbReference>
<dbReference type="CDD" id="cd19087">
    <property type="entry name" value="AKR_AKR12A1_B1_C1"/>
    <property type="match status" value="1"/>
</dbReference>
<dbReference type="GO" id="GO:0005829">
    <property type="term" value="C:cytosol"/>
    <property type="evidence" value="ECO:0007669"/>
    <property type="project" value="TreeGrafter"/>
</dbReference>
<gene>
    <name evidence="3" type="ORF">L284_20800</name>
</gene>
<dbReference type="SUPFAM" id="SSF51430">
    <property type="entry name" value="NAD(P)-linked oxidoreductase"/>
    <property type="match status" value="1"/>
</dbReference>
<feature type="domain" description="NADP-dependent oxidoreductase" evidence="2">
    <location>
        <begin position="31"/>
        <end position="331"/>
    </location>
</feature>
<sequence length="344" mass="38344">MSRADPHRPYKSWSSTMAYTHLGRTGLRISPIILGTMNFGELSDEAISFRIMDEAVDAGINHFDTADVYGGPQKPDMEKGYGVSEEIIGRWLKQSGKRDRIVLATKVYQPMETGPNDKYLSAYHIRRACEASLKRLGTDHIDLYQMHHVDPATPWDEVWQAMEQLIREGKITYVGSSNFAAWNVVQAQYEAKQRNLLGLVSEQSLYNLTQRTIELEVVPALRAFGIGLIPWSPVGQGLLAGALAKHEEGRRASPRLAEQLKKLRPQVEAYEALCAEIGVPPAHVALAWLLHNPVVTAAISGPRTPEQLRDTLAALDLVLDEETLRRLDEIWPGPGGEAPMAYAW</sequence>
<dbReference type="EMBL" id="ATHL01000141">
    <property type="protein sequence ID" value="EQB08770.1"/>
    <property type="molecule type" value="Genomic_DNA"/>
</dbReference>
<accession>T0IAR3</accession>
<comment type="caution">
    <text evidence="3">The sequence shown here is derived from an EMBL/GenBank/DDBJ whole genome shotgun (WGS) entry which is preliminary data.</text>
</comment>
<proteinExistence type="predicted"/>
<protein>
    <recommendedName>
        <fullName evidence="2">NADP-dependent oxidoreductase domain-containing protein</fullName>
    </recommendedName>
</protein>
<dbReference type="InterPro" id="IPR023210">
    <property type="entry name" value="NADP_OxRdtase_dom"/>
</dbReference>
<dbReference type="eggNOG" id="COG0667">
    <property type="taxonomic scope" value="Bacteria"/>
</dbReference>
<dbReference type="Gene3D" id="3.20.20.100">
    <property type="entry name" value="NADP-dependent oxidoreductase domain"/>
    <property type="match status" value="1"/>
</dbReference>
<organism evidence="3 4">
    <name type="scientific">Novosphingobium lindaniclasticum LE124</name>
    <dbReference type="NCBI Taxonomy" id="1096930"/>
    <lineage>
        <taxon>Bacteria</taxon>
        <taxon>Pseudomonadati</taxon>
        <taxon>Pseudomonadota</taxon>
        <taxon>Alphaproteobacteria</taxon>
        <taxon>Sphingomonadales</taxon>
        <taxon>Sphingomonadaceae</taxon>
        <taxon>Novosphingobium</taxon>
    </lineage>
</organism>
<dbReference type="PATRIC" id="fig|1096930.3.peg.4090"/>
<dbReference type="InterPro" id="IPR036812">
    <property type="entry name" value="NAD(P)_OxRdtase_dom_sf"/>
</dbReference>
<dbReference type="Pfam" id="PF00248">
    <property type="entry name" value="Aldo_ket_red"/>
    <property type="match status" value="1"/>
</dbReference>
<dbReference type="InterPro" id="IPR050523">
    <property type="entry name" value="AKR_Detox_Biosynth"/>
</dbReference>
<evidence type="ECO:0000259" key="2">
    <source>
        <dbReference type="Pfam" id="PF00248"/>
    </source>
</evidence>
<dbReference type="PANTHER" id="PTHR43364">
    <property type="entry name" value="NADH-SPECIFIC METHYLGLYOXAL REDUCTASE-RELATED"/>
    <property type="match status" value="1"/>
</dbReference>
<keyword evidence="4" id="KW-1185">Reference proteome</keyword>
<dbReference type="AlphaFoldDB" id="T0IAR3"/>
<keyword evidence="1" id="KW-0560">Oxidoreductase</keyword>
<evidence type="ECO:0000256" key="1">
    <source>
        <dbReference type="ARBA" id="ARBA00023002"/>
    </source>
</evidence>
<reference evidence="3 4" key="1">
    <citation type="journal article" date="2013" name="Genome Announc.">
        <title>Genome Sequence of Novosphingobium lindaniclasticum LE124T, Isolated from a Hexachlorocyclohexane Dumpsite.</title>
        <authorList>
            <person name="Saxena A."/>
            <person name="Nayyar N."/>
            <person name="Sangwan N."/>
            <person name="Kumari R."/>
            <person name="Khurana J.P."/>
            <person name="Lal R."/>
        </authorList>
    </citation>
    <scope>NUCLEOTIDE SEQUENCE [LARGE SCALE GENOMIC DNA]</scope>
    <source>
        <strain evidence="3 4">LE124</strain>
    </source>
</reference>